<proteinExistence type="predicted"/>
<evidence type="ECO:0000256" key="1">
    <source>
        <dbReference type="SAM" id="Phobius"/>
    </source>
</evidence>
<organism evidence="2 3">
    <name type="scientific">Trichinella pseudospiralis</name>
    <name type="common">Parasitic roundworm</name>
    <dbReference type="NCBI Taxonomy" id="6337"/>
    <lineage>
        <taxon>Eukaryota</taxon>
        <taxon>Metazoa</taxon>
        <taxon>Ecdysozoa</taxon>
        <taxon>Nematoda</taxon>
        <taxon>Enoplea</taxon>
        <taxon>Dorylaimia</taxon>
        <taxon>Trichinellida</taxon>
        <taxon>Trichinellidae</taxon>
        <taxon>Trichinella</taxon>
    </lineage>
</organism>
<dbReference type="EMBL" id="JYDV01000020">
    <property type="protein sequence ID" value="KRZ41440.1"/>
    <property type="molecule type" value="Genomic_DNA"/>
</dbReference>
<sequence>MDNSEARTRAVLLKAVSKMPRPLFIPTLNMMALDLLLVSLLFRTPFSVQQEMSQLLLRCARIRVIADSLTNSNALNLQFIFQFQKNNSPPFQKKKLLFFVTDILFL</sequence>
<comment type="caution">
    <text evidence="2">The sequence shown here is derived from an EMBL/GenBank/DDBJ whole genome shotgun (WGS) entry which is preliminary data.</text>
</comment>
<dbReference type="Proteomes" id="UP000054826">
    <property type="component" value="Unassembled WGS sequence"/>
</dbReference>
<keyword evidence="1" id="KW-0812">Transmembrane</keyword>
<name>A0A0V1K2I6_TRIPS</name>
<dbReference type="AlphaFoldDB" id="A0A0V1K2I6"/>
<feature type="transmembrane region" description="Helical" evidence="1">
    <location>
        <begin position="23"/>
        <end position="42"/>
    </location>
</feature>
<evidence type="ECO:0000313" key="3">
    <source>
        <dbReference type="Proteomes" id="UP000054826"/>
    </source>
</evidence>
<gene>
    <name evidence="2" type="ORF">T4C_3380</name>
</gene>
<keyword evidence="1" id="KW-1133">Transmembrane helix</keyword>
<protein>
    <submittedName>
        <fullName evidence="2">Uncharacterized protein</fullName>
    </submittedName>
</protein>
<reference evidence="2 3" key="1">
    <citation type="submission" date="2015-01" db="EMBL/GenBank/DDBJ databases">
        <title>Evolution of Trichinella species and genotypes.</title>
        <authorList>
            <person name="Korhonen P.K."/>
            <person name="Edoardo P."/>
            <person name="Giuseppe L.R."/>
            <person name="Gasser R.B."/>
        </authorList>
    </citation>
    <scope>NUCLEOTIDE SEQUENCE [LARGE SCALE GENOMIC DNA]</scope>
    <source>
        <strain evidence="2">ISS176</strain>
    </source>
</reference>
<accession>A0A0V1K2I6</accession>
<keyword evidence="1" id="KW-0472">Membrane</keyword>
<evidence type="ECO:0000313" key="2">
    <source>
        <dbReference type="EMBL" id="KRZ41440.1"/>
    </source>
</evidence>